<proteinExistence type="predicted"/>
<reference evidence="1 2" key="1">
    <citation type="submission" date="2014-04" db="EMBL/GenBank/DDBJ databases">
        <authorList>
            <consortium name="DOE Joint Genome Institute"/>
            <person name="Kuo A."/>
            <person name="Kohler A."/>
            <person name="Nagy L.G."/>
            <person name="Floudas D."/>
            <person name="Copeland A."/>
            <person name="Barry K.W."/>
            <person name="Cichocki N."/>
            <person name="Veneault-Fourrey C."/>
            <person name="LaButti K."/>
            <person name="Lindquist E.A."/>
            <person name="Lipzen A."/>
            <person name="Lundell T."/>
            <person name="Morin E."/>
            <person name="Murat C."/>
            <person name="Sun H."/>
            <person name="Tunlid A."/>
            <person name="Henrissat B."/>
            <person name="Grigoriev I.V."/>
            <person name="Hibbett D.S."/>
            <person name="Martin F."/>
            <person name="Nordberg H.P."/>
            <person name="Cantor M.N."/>
            <person name="Hua S.X."/>
        </authorList>
    </citation>
    <scope>NUCLEOTIDE SEQUENCE [LARGE SCALE GENOMIC DNA]</scope>
    <source>
        <strain evidence="1 2">LaAM-08-1</strain>
    </source>
</reference>
<reference evidence="2" key="2">
    <citation type="submission" date="2015-01" db="EMBL/GenBank/DDBJ databases">
        <title>Evolutionary Origins and Diversification of the Mycorrhizal Mutualists.</title>
        <authorList>
            <consortium name="DOE Joint Genome Institute"/>
            <consortium name="Mycorrhizal Genomics Consortium"/>
            <person name="Kohler A."/>
            <person name="Kuo A."/>
            <person name="Nagy L.G."/>
            <person name="Floudas D."/>
            <person name="Copeland A."/>
            <person name="Barry K.W."/>
            <person name="Cichocki N."/>
            <person name="Veneault-Fourrey C."/>
            <person name="LaButti K."/>
            <person name="Lindquist E.A."/>
            <person name="Lipzen A."/>
            <person name="Lundell T."/>
            <person name="Morin E."/>
            <person name="Murat C."/>
            <person name="Riley R."/>
            <person name="Ohm R."/>
            <person name="Sun H."/>
            <person name="Tunlid A."/>
            <person name="Henrissat B."/>
            <person name="Grigoriev I.V."/>
            <person name="Hibbett D.S."/>
            <person name="Martin F."/>
        </authorList>
    </citation>
    <scope>NUCLEOTIDE SEQUENCE [LARGE SCALE GENOMIC DNA]</scope>
    <source>
        <strain evidence="2">LaAM-08-1</strain>
    </source>
</reference>
<dbReference type="HOGENOM" id="CLU_2073545_0_0_1"/>
<organism evidence="1 2">
    <name type="scientific">Laccaria amethystina LaAM-08-1</name>
    <dbReference type="NCBI Taxonomy" id="1095629"/>
    <lineage>
        <taxon>Eukaryota</taxon>
        <taxon>Fungi</taxon>
        <taxon>Dikarya</taxon>
        <taxon>Basidiomycota</taxon>
        <taxon>Agaricomycotina</taxon>
        <taxon>Agaricomycetes</taxon>
        <taxon>Agaricomycetidae</taxon>
        <taxon>Agaricales</taxon>
        <taxon>Agaricineae</taxon>
        <taxon>Hydnangiaceae</taxon>
        <taxon>Laccaria</taxon>
    </lineage>
</organism>
<gene>
    <name evidence="1" type="ORF">K443DRAFT_409698</name>
</gene>
<name>A0A0C9Y384_9AGAR</name>
<dbReference type="EMBL" id="KN838568">
    <property type="protein sequence ID" value="KIK04522.1"/>
    <property type="molecule type" value="Genomic_DNA"/>
</dbReference>
<keyword evidence="2" id="KW-1185">Reference proteome</keyword>
<dbReference type="Proteomes" id="UP000054477">
    <property type="component" value="Unassembled WGS sequence"/>
</dbReference>
<accession>A0A0C9Y384</accession>
<sequence length="118" mass="13615">MTISVPIPFFSGIPNLFSFPSPSLVHLFLCDKVDPVIHVIDHGHDQCVTDQTIAGCWCIDTGRRKREVLVPFGFLNHSGKHVSVPLLYPLTLFLRSYRLLLDLWDFIQEDTSLRRYHH</sequence>
<protein>
    <submittedName>
        <fullName evidence="1">Uncharacterized protein</fullName>
    </submittedName>
</protein>
<evidence type="ECO:0000313" key="1">
    <source>
        <dbReference type="EMBL" id="KIK04522.1"/>
    </source>
</evidence>
<dbReference type="AlphaFoldDB" id="A0A0C9Y384"/>
<evidence type="ECO:0000313" key="2">
    <source>
        <dbReference type="Proteomes" id="UP000054477"/>
    </source>
</evidence>